<dbReference type="GO" id="GO:0000725">
    <property type="term" value="P:recombinational repair"/>
    <property type="evidence" value="ECO:0007669"/>
    <property type="project" value="TreeGrafter"/>
</dbReference>
<organism evidence="11 12">
    <name type="scientific">Salinimonas sediminis</name>
    <dbReference type="NCBI Taxonomy" id="2303538"/>
    <lineage>
        <taxon>Bacteria</taxon>
        <taxon>Pseudomonadati</taxon>
        <taxon>Pseudomonadota</taxon>
        <taxon>Gammaproteobacteria</taxon>
        <taxon>Alteromonadales</taxon>
        <taxon>Alteromonadaceae</taxon>
        <taxon>Alteromonas/Salinimonas group</taxon>
        <taxon>Salinimonas</taxon>
    </lineage>
</organism>
<dbReference type="GO" id="GO:0003677">
    <property type="term" value="F:DNA binding"/>
    <property type="evidence" value="ECO:0007669"/>
    <property type="project" value="InterPro"/>
</dbReference>
<reference evidence="11 12" key="1">
    <citation type="submission" date="2018-08" db="EMBL/GenBank/DDBJ databases">
        <title>Salinimonas sediminis sp. nov., a piezophilic bacterium isolated from a deep-sea sediment sample from the New Britain Trench.</title>
        <authorList>
            <person name="Cao J."/>
        </authorList>
    </citation>
    <scope>NUCLEOTIDE SEQUENCE [LARGE SCALE GENOMIC DNA]</scope>
    <source>
        <strain evidence="11 12">N102</strain>
    </source>
</reference>
<dbReference type="GO" id="GO:0005524">
    <property type="term" value="F:ATP binding"/>
    <property type="evidence" value="ECO:0007669"/>
    <property type="project" value="UniProtKB-UniRule"/>
</dbReference>
<keyword evidence="2 9" id="KW-0378">Hydrolase</keyword>
<dbReference type="RefSeq" id="WP_117314944.1">
    <property type="nucleotide sequence ID" value="NZ_CP031769.1"/>
</dbReference>
<dbReference type="KEGG" id="salm:D0Y50_00405"/>
<gene>
    <name evidence="11" type="ORF">D0Y50_00405</name>
</gene>
<keyword evidence="12" id="KW-1185">Reference proteome</keyword>
<evidence type="ECO:0000256" key="6">
    <source>
        <dbReference type="ARBA" id="ARBA00034617"/>
    </source>
</evidence>
<dbReference type="Pfam" id="PF13361">
    <property type="entry name" value="UvrD_C"/>
    <property type="match status" value="1"/>
</dbReference>
<dbReference type="OrthoDB" id="5298826at2"/>
<dbReference type="PANTHER" id="PTHR11070">
    <property type="entry name" value="UVRD / RECB / PCRA DNA HELICASE FAMILY MEMBER"/>
    <property type="match status" value="1"/>
</dbReference>
<dbReference type="Gene3D" id="3.40.50.300">
    <property type="entry name" value="P-loop containing nucleotide triphosphate hydrolases"/>
    <property type="match status" value="3"/>
</dbReference>
<dbReference type="SUPFAM" id="SSF52540">
    <property type="entry name" value="P-loop containing nucleoside triphosphate hydrolases"/>
    <property type="match status" value="1"/>
</dbReference>
<keyword evidence="1 9" id="KW-0547">Nucleotide-binding</keyword>
<evidence type="ECO:0000256" key="9">
    <source>
        <dbReference type="PROSITE-ProRule" id="PRU00560"/>
    </source>
</evidence>
<evidence type="ECO:0000256" key="8">
    <source>
        <dbReference type="ARBA" id="ARBA00048988"/>
    </source>
</evidence>
<dbReference type="EMBL" id="CP031769">
    <property type="protein sequence ID" value="AXR04963.1"/>
    <property type="molecule type" value="Genomic_DNA"/>
</dbReference>
<comment type="catalytic activity">
    <reaction evidence="8">
        <text>ATP + H2O = ADP + phosphate + H(+)</text>
        <dbReference type="Rhea" id="RHEA:13065"/>
        <dbReference type="ChEBI" id="CHEBI:15377"/>
        <dbReference type="ChEBI" id="CHEBI:15378"/>
        <dbReference type="ChEBI" id="CHEBI:30616"/>
        <dbReference type="ChEBI" id="CHEBI:43474"/>
        <dbReference type="ChEBI" id="CHEBI:456216"/>
        <dbReference type="EC" id="5.6.2.4"/>
    </reaction>
</comment>
<evidence type="ECO:0000256" key="5">
    <source>
        <dbReference type="ARBA" id="ARBA00023235"/>
    </source>
</evidence>
<evidence type="ECO:0000256" key="4">
    <source>
        <dbReference type="ARBA" id="ARBA00022840"/>
    </source>
</evidence>
<evidence type="ECO:0000256" key="7">
    <source>
        <dbReference type="ARBA" id="ARBA00034808"/>
    </source>
</evidence>
<dbReference type="PROSITE" id="PS51198">
    <property type="entry name" value="UVRD_HELICASE_ATP_BIND"/>
    <property type="match status" value="1"/>
</dbReference>
<evidence type="ECO:0000313" key="11">
    <source>
        <dbReference type="EMBL" id="AXR04963.1"/>
    </source>
</evidence>
<dbReference type="InterPro" id="IPR027417">
    <property type="entry name" value="P-loop_NTPase"/>
</dbReference>
<dbReference type="GO" id="GO:0005829">
    <property type="term" value="C:cytosol"/>
    <property type="evidence" value="ECO:0007669"/>
    <property type="project" value="TreeGrafter"/>
</dbReference>
<dbReference type="PANTHER" id="PTHR11070:SF63">
    <property type="entry name" value="DNA HELICASE IV"/>
    <property type="match status" value="1"/>
</dbReference>
<feature type="binding site" evidence="9">
    <location>
        <begin position="211"/>
        <end position="218"/>
    </location>
    <ligand>
        <name>ATP</name>
        <dbReference type="ChEBI" id="CHEBI:30616"/>
    </ligand>
</feature>
<dbReference type="Pfam" id="PF00580">
    <property type="entry name" value="UvrD-helicase"/>
    <property type="match status" value="1"/>
</dbReference>
<dbReference type="GO" id="GO:0043138">
    <property type="term" value="F:3'-5' DNA helicase activity"/>
    <property type="evidence" value="ECO:0007669"/>
    <property type="project" value="UniProtKB-EC"/>
</dbReference>
<evidence type="ECO:0000256" key="2">
    <source>
        <dbReference type="ARBA" id="ARBA00022801"/>
    </source>
</evidence>
<dbReference type="EC" id="5.6.2.4" evidence="7"/>
<evidence type="ECO:0000259" key="10">
    <source>
        <dbReference type="PROSITE" id="PS51198"/>
    </source>
</evidence>
<comment type="catalytic activity">
    <reaction evidence="6">
        <text>Couples ATP hydrolysis with the unwinding of duplex DNA by translocating in the 3'-5' direction.</text>
        <dbReference type="EC" id="5.6.2.4"/>
    </reaction>
</comment>
<dbReference type="InterPro" id="IPR000212">
    <property type="entry name" value="DNA_helicase_UvrD/REP"/>
</dbReference>
<evidence type="ECO:0000256" key="3">
    <source>
        <dbReference type="ARBA" id="ARBA00022806"/>
    </source>
</evidence>
<dbReference type="GO" id="GO:0016887">
    <property type="term" value="F:ATP hydrolysis activity"/>
    <property type="evidence" value="ECO:0007669"/>
    <property type="project" value="RHEA"/>
</dbReference>
<keyword evidence="5" id="KW-0413">Isomerase</keyword>
<dbReference type="AlphaFoldDB" id="A0A346NHF6"/>
<keyword evidence="4 9" id="KW-0067">ATP-binding</keyword>
<dbReference type="Proteomes" id="UP000262073">
    <property type="component" value="Chromosome"/>
</dbReference>
<dbReference type="InterPro" id="IPR014017">
    <property type="entry name" value="DNA_helicase_UvrD-like_C"/>
</dbReference>
<evidence type="ECO:0000256" key="1">
    <source>
        <dbReference type="ARBA" id="ARBA00022741"/>
    </source>
</evidence>
<dbReference type="InterPro" id="IPR014016">
    <property type="entry name" value="UvrD-like_ATP-bd"/>
</dbReference>
<feature type="domain" description="UvrD-like helicase ATP-binding" evidence="10">
    <location>
        <begin position="190"/>
        <end position="646"/>
    </location>
</feature>
<sequence>MMVFQESVCHPTLFGRLLGLKSVRLYHDTIVIGQGRNAVTLTADELSALPEYKEGWFSARWHIYSHARELTVRLLPKKMLASLHQQVVKTLIEAAPQRIKQTHLQFITQAGSSYLRDSHIAPLSARIAQMVALYSETWPADKPLDAASIQTLHKLQQVNPLGHYAEALRARYETLQLEAQRHFLDNVEANPLTLAQRQAVIRNNDHNLVLAAAGTGKTSVMVGKALSLLATGQAHPSQILILAYNSAAAAELKARIQQRATDTGVPCEGRPAVMTFHALGRHILHQSGITPALSVFTHNKQALEEWATEWLKQDIAHSDQQLHTFMQMLYQPVDPFRFDSPAHYEAYLRDTEYRSLQGERVKGYQALLIANWLYMQGIDYTYAPGPPANSAIAPVDFQITGTQVYLVHHTLDRHQQPQPGVEKAAYLRLLSETRKWYRAEQATLIETFHYQWSEGQLTSVLKTQLSKAGIRLQARDKADIIARLEEQNALELAAQRFLSCLQAIRMEQLDETAIATRLQQHGVINAELYAQVLAHFHRAYQNELSVQQAIDFDDMISRATTCVENAQWKPGYRHILVDEFQDISTSRMALLKSLLEQGPAPILTAVGDDWQAIYRFSGGKLALTTEFERYVGSHTVTRLEKTFRYNSSIAHTAGQFVMANPYQYKKRVDAHEQVDEAQIYLLDDLVYGQQDATQRAKHIVAAIRKKSPGDSIAIMARYRFLLEDARTTLQPLSQDNLFYWTFHGAKGLEADHCILLGFNHGKLGFPSQNKADILLEALLPAQDEFAYAEERRLFYVALTRARHKCYIIADPLAPSAFITELTEPSYQVNIASDTFTEAFRAVYKCPSCDSGYYKKRKGQYGEYYQCSAQPGCSSKPRMCKTCSAPAINTGNGWLCRNPAC</sequence>
<name>A0A346NHF6_9ALTE</name>
<protein>
    <recommendedName>
        <fullName evidence="7">DNA 3'-5' helicase</fullName>
        <ecNumber evidence="7">5.6.2.4</ecNumber>
    </recommendedName>
</protein>
<keyword evidence="3 9" id="KW-0347">Helicase</keyword>
<accession>A0A346NHF6</accession>
<proteinExistence type="predicted"/>
<evidence type="ECO:0000313" key="12">
    <source>
        <dbReference type="Proteomes" id="UP000262073"/>
    </source>
</evidence>